<evidence type="ECO:0000256" key="1">
    <source>
        <dbReference type="SAM" id="Phobius"/>
    </source>
</evidence>
<gene>
    <name evidence="2" type="ORF">CMV_008779</name>
</gene>
<sequence>MDYYYHILVTWAMPLMIFLINLRSYPIRLVLLHPHHLESIWVILQPHQSHQYLHTLNRSSRCCCRHHHHHHQKLHPPMASPNVARVISKFLINTTNTVTINTTTVSTTIPSSDSSWSRSI</sequence>
<protein>
    <submittedName>
        <fullName evidence="2">Uncharacterized protein</fullName>
    </submittedName>
</protein>
<keyword evidence="1" id="KW-0812">Transmembrane</keyword>
<accession>A0A8J4RM49</accession>
<keyword evidence="1" id="KW-0472">Membrane</keyword>
<keyword evidence="3" id="KW-1185">Reference proteome</keyword>
<comment type="caution">
    <text evidence="2">The sequence shown here is derived from an EMBL/GenBank/DDBJ whole genome shotgun (WGS) entry which is preliminary data.</text>
</comment>
<dbReference type="Proteomes" id="UP000737018">
    <property type="component" value="Unassembled WGS sequence"/>
</dbReference>
<reference evidence="2" key="1">
    <citation type="submission" date="2020-03" db="EMBL/GenBank/DDBJ databases">
        <title>Castanea mollissima Vanexum genome sequencing.</title>
        <authorList>
            <person name="Staton M."/>
        </authorList>
    </citation>
    <scope>NUCLEOTIDE SEQUENCE</scope>
    <source>
        <tissue evidence="2">Leaf</tissue>
    </source>
</reference>
<dbReference type="EMBL" id="JRKL02000934">
    <property type="protein sequence ID" value="KAF3967202.1"/>
    <property type="molecule type" value="Genomic_DNA"/>
</dbReference>
<name>A0A8J4RM49_9ROSI</name>
<proteinExistence type="predicted"/>
<evidence type="ECO:0000313" key="2">
    <source>
        <dbReference type="EMBL" id="KAF3967202.1"/>
    </source>
</evidence>
<organism evidence="2 3">
    <name type="scientific">Castanea mollissima</name>
    <name type="common">Chinese chestnut</name>
    <dbReference type="NCBI Taxonomy" id="60419"/>
    <lineage>
        <taxon>Eukaryota</taxon>
        <taxon>Viridiplantae</taxon>
        <taxon>Streptophyta</taxon>
        <taxon>Embryophyta</taxon>
        <taxon>Tracheophyta</taxon>
        <taxon>Spermatophyta</taxon>
        <taxon>Magnoliopsida</taxon>
        <taxon>eudicotyledons</taxon>
        <taxon>Gunneridae</taxon>
        <taxon>Pentapetalae</taxon>
        <taxon>rosids</taxon>
        <taxon>fabids</taxon>
        <taxon>Fagales</taxon>
        <taxon>Fagaceae</taxon>
        <taxon>Castanea</taxon>
    </lineage>
</organism>
<keyword evidence="1" id="KW-1133">Transmembrane helix</keyword>
<evidence type="ECO:0000313" key="3">
    <source>
        <dbReference type="Proteomes" id="UP000737018"/>
    </source>
</evidence>
<feature type="transmembrane region" description="Helical" evidence="1">
    <location>
        <begin position="6"/>
        <end position="22"/>
    </location>
</feature>
<dbReference type="AlphaFoldDB" id="A0A8J4RM49"/>